<evidence type="ECO:0000313" key="1">
    <source>
        <dbReference type="EMBL" id="GAG78896.1"/>
    </source>
</evidence>
<protein>
    <recommendedName>
        <fullName evidence="2">Asl1-like glycosyl hydrolase catalytic domain-containing protein</fullName>
    </recommendedName>
</protein>
<dbReference type="GO" id="GO:0016798">
    <property type="term" value="F:hydrolase activity, acting on glycosyl bonds"/>
    <property type="evidence" value="ECO:0007669"/>
    <property type="project" value="InterPro"/>
</dbReference>
<feature type="non-terminal residue" evidence="1">
    <location>
        <position position="1"/>
    </location>
</feature>
<dbReference type="Pfam" id="PF03662">
    <property type="entry name" value="Glyco_hydro_79n"/>
    <property type="match status" value="1"/>
</dbReference>
<dbReference type="InterPro" id="IPR017853">
    <property type="entry name" value="GH"/>
</dbReference>
<gene>
    <name evidence="1" type="ORF">S01H4_31248</name>
</gene>
<dbReference type="Gene3D" id="3.20.20.80">
    <property type="entry name" value="Glycosidases"/>
    <property type="match status" value="1"/>
</dbReference>
<dbReference type="InterPro" id="IPR005199">
    <property type="entry name" value="Glyco_hydro_79"/>
</dbReference>
<proteinExistence type="predicted"/>
<dbReference type="SUPFAM" id="SSF51445">
    <property type="entry name" value="(Trans)glycosidases"/>
    <property type="match status" value="1"/>
</dbReference>
<reference evidence="1" key="1">
    <citation type="journal article" date="2014" name="Front. Microbiol.">
        <title>High frequency of phylogenetically diverse reductive dehalogenase-homologous genes in deep subseafloor sedimentary metagenomes.</title>
        <authorList>
            <person name="Kawai M."/>
            <person name="Futagami T."/>
            <person name="Toyoda A."/>
            <person name="Takaki Y."/>
            <person name="Nishi S."/>
            <person name="Hori S."/>
            <person name="Arai W."/>
            <person name="Tsubouchi T."/>
            <person name="Morono Y."/>
            <person name="Uchiyama I."/>
            <person name="Ito T."/>
            <person name="Fujiyama A."/>
            <person name="Inagaki F."/>
            <person name="Takami H."/>
        </authorList>
    </citation>
    <scope>NUCLEOTIDE SEQUENCE</scope>
    <source>
        <strain evidence="1">Expedition CK06-06</strain>
    </source>
</reference>
<dbReference type="AlphaFoldDB" id="X1C3D0"/>
<accession>X1C3D0</accession>
<dbReference type="GO" id="GO:0016020">
    <property type="term" value="C:membrane"/>
    <property type="evidence" value="ECO:0007669"/>
    <property type="project" value="InterPro"/>
</dbReference>
<sequence>IVGINLTSGRRHNRIKDGIEEALRWLRYCRKKGYKVTYWFLDNETWNWESPYVFKDTEYAEDVIAYGTAIKKEFPNVKLIVNPTSNKGYNYKKGFEQFISKTADVIDYIDVHWYWAWGQASFDHWIKQTPLDTGDKWKEPEISRPFDEDISLIKESFKRAGAPHVGLVALEWNIAPSNWSQTFNQSLIAIIQAELLMEFARGDVRLTCLWPLIWRTSRDVWSEQDFFPSIVTQNPPFKQTLSLDMFRLFSPVQGKTILASESSNKDLRVLVAENKRGQKHLMFISKNTLRRKLL</sequence>
<evidence type="ECO:0008006" key="2">
    <source>
        <dbReference type="Google" id="ProtNLM"/>
    </source>
</evidence>
<dbReference type="EMBL" id="BART01016213">
    <property type="protein sequence ID" value="GAG78896.1"/>
    <property type="molecule type" value="Genomic_DNA"/>
</dbReference>
<name>X1C3D0_9ZZZZ</name>
<comment type="caution">
    <text evidence="1">The sequence shown here is derived from an EMBL/GenBank/DDBJ whole genome shotgun (WGS) entry which is preliminary data.</text>
</comment>
<organism evidence="1">
    <name type="scientific">marine sediment metagenome</name>
    <dbReference type="NCBI Taxonomy" id="412755"/>
    <lineage>
        <taxon>unclassified sequences</taxon>
        <taxon>metagenomes</taxon>
        <taxon>ecological metagenomes</taxon>
    </lineage>
</organism>